<feature type="region of interest" description="Disordered" evidence="1">
    <location>
        <begin position="671"/>
        <end position="709"/>
    </location>
</feature>
<dbReference type="PANTHER" id="PTHR36424:SF1">
    <property type="entry name" value="LOW AFFINITY K(+) TRANSPORTER 1-RELATED"/>
    <property type="match status" value="1"/>
</dbReference>
<protein>
    <recommendedName>
        <fullName evidence="5">Vacuolar membrane protein</fullName>
    </recommendedName>
</protein>
<dbReference type="AlphaFoldDB" id="A0A642V2N8"/>
<keyword evidence="4" id="KW-1185">Reference proteome</keyword>
<evidence type="ECO:0000256" key="2">
    <source>
        <dbReference type="SAM" id="Phobius"/>
    </source>
</evidence>
<feature type="compositionally biased region" description="Pro residues" evidence="1">
    <location>
        <begin position="555"/>
        <end position="567"/>
    </location>
</feature>
<feature type="compositionally biased region" description="Low complexity" evidence="1">
    <location>
        <begin position="371"/>
        <end position="385"/>
    </location>
</feature>
<feature type="compositionally biased region" description="Polar residues" evidence="1">
    <location>
        <begin position="391"/>
        <end position="406"/>
    </location>
</feature>
<sequence length="709" mass="80265">MRLGIFKKKWIREHDQASFDLIDLSQFHSTACRYLTGYVVMYISILISLAVYASDIYTAIVLLAFDRWSTSIKPYVPFRISRWIFAGCIILSFVLLLYEYIVAYKVIRGRNVSLTYTNPLARNLYSIRGYDYFCLFAKITKSRNKVEYIALFVYFTFKGWARLIFADSPRQVLNALTLYSVLKIDSDFVDTVEELANRSFTEAAVVSVMAFSLLIWVINVTQFIIALLCACPLYVHIDKSECSGLEEYCCTRINKRIAKLVAKHHKKGLKELKEANKRLPKQPTLPLVDIDTEDNASSESFDDIVPLNKKGGLAQSESREHLLSHSSSQTTLARQDSETTLANNPLQNLPNRSYSNSQASTLHSRPSQNTLRSQPSNSSLNNNPRGWPPGSNLQRYPTGTGSSILRSNSNNMQNSNNVRFHDDNHMMKSPSQTVQVQEPSPEATVPPSTVSFGGNMPMPEPNKGYGGNEMSPIQEHPNTNNPFNQQPTNPYVQQPHPPYMQQRQASDPYPQRQQQPPLPNAMTRQASNPYPQQQGFADPMSSHLQSSMPYRQSTQPPPRSRPKPPPIRTDLAQAQSRQRQARPEVVAKPIPHRPAQPPPPIRPESAASSHYSPQSHTFDLGNRQQNVSELVTREPTLPNVRDSSVSMTTIPRSNTPHNNVGWANQMNQSLMNQHQHHEPESYEMTTNSHRQSPGIEHRQPTLPKFDIDD</sequence>
<reference evidence="3" key="1">
    <citation type="journal article" date="2019" name="G3 (Bethesda)">
        <title>Genome Assemblies of Two Rare Opportunistic Yeast Pathogens: Diutina rugosa (syn. Candida rugosa) and Trichomonascus ciferrii (syn. Candida ciferrii).</title>
        <authorList>
            <person name="Mixao V."/>
            <person name="Saus E."/>
            <person name="Hansen A.P."/>
            <person name="Lass-Florl C."/>
            <person name="Gabaldon T."/>
        </authorList>
    </citation>
    <scope>NUCLEOTIDE SEQUENCE</scope>
    <source>
        <strain evidence="3">CBS 4856</strain>
    </source>
</reference>
<dbReference type="GO" id="GO:0005886">
    <property type="term" value="C:plasma membrane"/>
    <property type="evidence" value="ECO:0007669"/>
    <property type="project" value="InterPro"/>
</dbReference>
<feature type="compositionally biased region" description="Polar residues" evidence="1">
    <location>
        <begin position="429"/>
        <end position="438"/>
    </location>
</feature>
<dbReference type="InterPro" id="IPR031606">
    <property type="entry name" value="Kch1/2"/>
</dbReference>
<dbReference type="GO" id="GO:0015079">
    <property type="term" value="F:potassium ion transmembrane transporter activity"/>
    <property type="evidence" value="ECO:0007669"/>
    <property type="project" value="InterPro"/>
</dbReference>
<evidence type="ECO:0000313" key="4">
    <source>
        <dbReference type="Proteomes" id="UP000761534"/>
    </source>
</evidence>
<feature type="compositionally biased region" description="Low complexity" evidence="1">
    <location>
        <begin position="407"/>
        <end position="417"/>
    </location>
</feature>
<feature type="compositionally biased region" description="Polar residues" evidence="1">
    <location>
        <begin position="329"/>
        <end position="370"/>
    </location>
</feature>
<evidence type="ECO:0008006" key="5">
    <source>
        <dbReference type="Google" id="ProtNLM"/>
    </source>
</evidence>
<accession>A0A642V2N8</accession>
<feature type="compositionally biased region" description="Polar residues" evidence="1">
    <location>
        <begin position="522"/>
        <end position="535"/>
    </location>
</feature>
<evidence type="ECO:0000313" key="3">
    <source>
        <dbReference type="EMBL" id="KAA8911190.1"/>
    </source>
</evidence>
<feature type="transmembrane region" description="Helical" evidence="2">
    <location>
        <begin position="83"/>
        <end position="101"/>
    </location>
</feature>
<feature type="compositionally biased region" description="Pro residues" evidence="1">
    <location>
        <begin position="592"/>
        <end position="602"/>
    </location>
</feature>
<dbReference type="OrthoDB" id="2128042at2759"/>
<keyword evidence="2" id="KW-0472">Membrane</keyword>
<feature type="compositionally biased region" description="Polar residues" evidence="1">
    <location>
        <begin position="606"/>
        <end position="620"/>
    </location>
</feature>
<name>A0A642V2N8_9ASCO</name>
<feature type="transmembrane region" description="Helical" evidence="2">
    <location>
        <begin position="39"/>
        <end position="63"/>
    </location>
</feature>
<evidence type="ECO:0000256" key="1">
    <source>
        <dbReference type="SAM" id="MobiDB-lite"/>
    </source>
</evidence>
<dbReference type="Proteomes" id="UP000761534">
    <property type="component" value="Unassembled WGS sequence"/>
</dbReference>
<feature type="transmembrane region" description="Helical" evidence="2">
    <location>
        <begin position="208"/>
        <end position="235"/>
    </location>
</feature>
<dbReference type="PANTHER" id="PTHR36424">
    <property type="entry name" value="PHEROMONE-REGULATED MEMBRANE PROTEIN 6"/>
    <property type="match status" value="1"/>
</dbReference>
<proteinExistence type="predicted"/>
<dbReference type="VEuPathDB" id="FungiDB:TRICI_003912"/>
<organism evidence="3 4">
    <name type="scientific">Trichomonascus ciferrii</name>
    <dbReference type="NCBI Taxonomy" id="44093"/>
    <lineage>
        <taxon>Eukaryota</taxon>
        <taxon>Fungi</taxon>
        <taxon>Dikarya</taxon>
        <taxon>Ascomycota</taxon>
        <taxon>Saccharomycotina</taxon>
        <taxon>Dipodascomycetes</taxon>
        <taxon>Dipodascales</taxon>
        <taxon>Trichomonascaceae</taxon>
        <taxon>Trichomonascus</taxon>
        <taxon>Trichomonascus ciferrii complex</taxon>
    </lineage>
</organism>
<feature type="compositionally biased region" description="Low complexity" evidence="1">
    <location>
        <begin position="477"/>
        <end position="490"/>
    </location>
</feature>
<gene>
    <name evidence="3" type="ORF">TRICI_003912</name>
</gene>
<keyword evidence="2" id="KW-1133">Transmembrane helix</keyword>
<feature type="compositionally biased region" description="Low complexity" evidence="1">
    <location>
        <begin position="568"/>
        <end position="578"/>
    </location>
</feature>
<keyword evidence="2" id="KW-0812">Transmembrane</keyword>
<dbReference type="Pfam" id="PF16944">
    <property type="entry name" value="KCH"/>
    <property type="match status" value="1"/>
</dbReference>
<feature type="region of interest" description="Disordered" evidence="1">
    <location>
        <begin position="315"/>
        <end position="620"/>
    </location>
</feature>
<dbReference type="EMBL" id="SWFS01000291">
    <property type="protein sequence ID" value="KAA8911190.1"/>
    <property type="molecule type" value="Genomic_DNA"/>
</dbReference>
<comment type="caution">
    <text evidence="3">The sequence shown here is derived from an EMBL/GenBank/DDBJ whole genome shotgun (WGS) entry which is preliminary data.</text>
</comment>